<dbReference type="InterPro" id="IPR029526">
    <property type="entry name" value="PGBD"/>
</dbReference>
<dbReference type="AlphaFoldDB" id="A0A317SX74"/>
<dbReference type="STRING" id="42249.A0A317SX74"/>
<evidence type="ECO:0000259" key="1">
    <source>
        <dbReference type="Pfam" id="PF13843"/>
    </source>
</evidence>
<sequence>MMVHFTGCSSHTVMIRAKPIPQGYKMLALCEKGYTFSFLFTSCIDKFYYFNNLYNVVNSQSLSSTSCTVFQLLSSLPSQTYHFILYCNNYFSDFPLFIVLWEYSIATCSIVCPSSTSYPTLFKIDKRKKCLA</sequence>
<evidence type="ECO:0000313" key="3">
    <source>
        <dbReference type="Proteomes" id="UP000246991"/>
    </source>
</evidence>
<evidence type="ECO:0000313" key="2">
    <source>
        <dbReference type="EMBL" id="PWW78006.1"/>
    </source>
</evidence>
<reference evidence="2 3" key="1">
    <citation type="submission" date="2018-03" db="EMBL/GenBank/DDBJ databases">
        <title>Genomes of Pezizomycetes fungi and the evolution of truffles.</title>
        <authorList>
            <person name="Murat C."/>
            <person name="Payen T."/>
            <person name="Noel B."/>
            <person name="Kuo A."/>
            <person name="Martin F.M."/>
        </authorList>
    </citation>
    <scope>NUCLEOTIDE SEQUENCE [LARGE SCALE GENOMIC DNA]</scope>
    <source>
        <strain evidence="2">091103-1</strain>
    </source>
</reference>
<dbReference type="Proteomes" id="UP000246991">
    <property type="component" value="Unassembled WGS sequence"/>
</dbReference>
<proteinExistence type="predicted"/>
<comment type="caution">
    <text evidence="2">The sequence shown here is derived from an EMBL/GenBank/DDBJ whole genome shotgun (WGS) entry which is preliminary data.</text>
</comment>
<dbReference type="Pfam" id="PF13843">
    <property type="entry name" value="DDE_Tnp_1_7"/>
    <property type="match status" value="1"/>
</dbReference>
<keyword evidence="3" id="KW-1185">Reference proteome</keyword>
<name>A0A317SX74_9PEZI</name>
<feature type="domain" description="PiggyBac transposable element-derived protein" evidence="1">
    <location>
        <begin position="1"/>
        <end position="119"/>
    </location>
</feature>
<organism evidence="2 3">
    <name type="scientific">Tuber magnatum</name>
    <name type="common">white Piedmont truffle</name>
    <dbReference type="NCBI Taxonomy" id="42249"/>
    <lineage>
        <taxon>Eukaryota</taxon>
        <taxon>Fungi</taxon>
        <taxon>Dikarya</taxon>
        <taxon>Ascomycota</taxon>
        <taxon>Pezizomycotina</taxon>
        <taxon>Pezizomycetes</taxon>
        <taxon>Pezizales</taxon>
        <taxon>Tuberaceae</taxon>
        <taxon>Tuber</taxon>
    </lineage>
</organism>
<protein>
    <recommendedName>
        <fullName evidence="1">PiggyBac transposable element-derived protein domain-containing protein</fullName>
    </recommendedName>
</protein>
<dbReference type="OrthoDB" id="2430719at2759"/>
<gene>
    <name evidence="2" type="ORF">C7212DRAFT_175804</name>
</gene>
<dbReference type="EMBL" id="PYWC01000018">
    <property type="protein sequence ID" value="PWW78006.1"/>
    <property type="molecule type" value="Genomic_DNA"/>
</dbReference>
<accession>A0A317SX74</accession>